<sequence>MPILTKAAQPSQGQRLPNELLLHTIRFLRPTGSEILPSSHETTKILLALMLVCRTANEAASTIFARHCIHLDSEDRTLRFANCLSLVDSHLMSGHSPPFAGITAIMLESFMEYTEELEGHLAVVKLDDSRMASDSDHDDDIADRSGESDHGGEEKNDEQDPREDVPNHDKDEDEDEDEDEDDYLLFRPHPEINDLPVATAVHDIFIAVAPTLQRLIINIPLRSLYPENDEFGVKTILRRGFKSLVNLEEFVSIKDELFVTTDPHRDIPEDDVWATCWPKIRRLYLYNPMIDEIFWDNVKRCPQLSRIMLGRPDGNHHIEPGPGDIKRGWITALAGHNATTNVYDGGIRPLTYVNVDMTGIQPSVLGFRHDWRTLDPEECIRVRLADIPPEAWIVDLGIRDGAELCPKDTVRIWVRKHALAGTLWDEDAIGAYDPLAGIE</sequence>
<name>A0ACA9UCD2_BIOOC</name>
<keyword evidence="2" id="KW-1185">Reference proteome</keyword>
<reference evidence="1" key="2">
    <citation type="submission" date="2021-10" db="EMBL/GenBank/DDBJ databases">
        <authorList>
            <person name="Piombo E."/>
        </authorList>
    </citation>
    <scope>NUCLEOTIDE SEQUENCE</scope>
</reference>
<evidence type="ECO:0000313" key="1">
    <source>
        <dbReference type="EMBL" id="CAG9950843.1"/>
    </source>
</evidence>
<organism evidence="1 2">
    <name type="scientific">Clonostachys rosea f. rosea IK726</name>
    <dbReference type="NCBI Taxonomy" id="1349383"/>
    <lineage>
        <taxon>Eukaryota</taxon>
        <taxon>Fungi</taxon>
        <taxon>Dikarya</taxon>
        <taxon>Ascomycota</taxon>
        <taxon>Pezizomycotina</taxon>
        <taxon>Sordariomycetes</taxon>
        <taxon>Hypocreomycetidae</taxon>
        <taxon>Hypocreales</taxon>
        <taxon>Bionectriaceae</taxon>
        <taxon>Clonostachys</taxon>
    </lineage>
</organism>
<gene>
    <name evidence="1" type="ORF">CRV2_00019536</name>
</gene>
<comment type="caution">
    <text evidence="1">The sequence shown here is derived from an EMBL/GenBank/DDBJ whole genome shotgun (WGS) entry which is preliminary data.</text>
</comment>
<dbReference type="EMBL" id="CADEHS020000198">
    <property type="protein sequence ID" value="CAG9950843.1"/>
    <property type="molecule type" value="Genomic_DNA"/>
</dbReference>
<protein>
    <submittedName>
        <fullName evidence="1">Uncharacterized protein</fullName>
    </submittedName>
</protein>
<dbReference type="Proteomes" id="UP000836387">
    <property type="component" value="Unassembled WGS sequence"/>
</dbReference>
<proteinExistence type="predicted"/>
<evidence type="ECO:0000313" key="2">
    <source>
        <dbReference type="Proteomes" id="UP000836387"/>
    </source>
</evidence>
<reference evidence="1" key="1">
    <citation type="submission" date="2020-04" db="EMBL/GenBank/DDBJ databases">
        <authorList>
            <person name="Broberg M."/>
        </authorList>
    </citation>
    <scope>NUCLEOTIDE SEQUENCE</scope>
</reference>
<accession>A0ACA9UCD2</accession>